<dbReference type="Gene3D" id="3.30.1490.100">
    <property type="entry name" value="DNA polymerase, Y-family, little finger domain"/>
    <property type="match status" value="1"/>
</dbReference>
<gene>
    <name evidence="7" type="ORF">A4H97_07360</name>
</gene>
<dbReference type="GO" id="GO:0042276">
    <property type="term" value="P:error-prone translesion synthesis"/>
    <property type="evidence" value="ECO:0007669"/>
    <property type="project" value="TreeGrafter"/>
</dbReference>
<evidence type="ECO:0000313" key="7">
    <source>
        <dbReference type="EMBL" id="OQP47313.1"/>
    </source>
</evidence>
<reference evidence="8" key="1">
    <citation type="submission" date="2016-04" db="EMBL/GenBank/DDBJ databases">
        <authorList>
            <person name="Chen L."/>
            <person name="Zhuang W."/>
            <person name="Wang G."/>
        </authorList>
    </citation>
    <scope>NUCLEOTIDE SEQUENCE [LARGE SCALE GENOMIC DNA]</scope>
    <source>
        <strain evidence="8">17621</strain>
    </source>
</reference>
<dbReference type="GO" id="GO:0006281">
    <property type="term" value="P:DNA repair"/>
    <property type="evidence" value="ECO:0007669"/>
    <property type="project" value="UniProtKB-KW"/>
</dbReference>
<dbReference type="GO" id="GO:0009432">
    <property type="term" value="P:SOS response"/>
    <property type="evidence" value="ECO:0007669"/>
    <property type="project" value="UniProtKB-KW"/>
</dbReference>
<dbReference type="Proteomes" id="UP000192610">
    <property type="component" value="Unassembled WGS sequence"/>
</dbReference>
<dbReference type="GO" id="GO:0003887">
    <property type="term" value="F:DNA-directed DNA polymerase activity"/>
    <property type="evidence" value="ECO:0007669"/>
    <property type="project" value="TreeGrafter"/>
</dbReference>
<dbReference type="EMBL" id="LVXG01000023">
    <property type="protein sequence ID" value="OQP47313.1"/>
    <property type="molecule type" value="Genomic_DNA"/>
</dbReference>
<comment type="similarity">
    <text evidence="1">Belongs to the DNA polymerase type-Y family.</text>
</comment>
<dbReference type="InterPro" id="IPR043128">
    <property type="entry name" value="Rev_trsase/Diguanyl_cyclase"/>
</dbReference>
<accession>A0A1V9EMD4</accession>
<dbReference type="CDD" id="cd01700">
    <property type="entry name" value="PolY_Pol_V_umuC"/>
    <property type="match status" value="1"/>
</dbReference>
<dbReference type="InterPro" id="IPR025188">
    <property type="entry name" value="DUF4113"/>
</dbReference>
<proteinExistence type="inferred from homology"/>
<evidence type="ECO:0000259" key="6">
    <source>
        <dbReference type="PROSITE" id="PS50173"/>
    </source>
</evidence>
<dbReference type="PROSITE" id="PS50173">
    <property type="entry name" value="UMUC"/>
    <property type="match status" value="1"/>
</dbReference>
<dbReference type="GO" id="GO:0005829">
    <property type="term" value="C:cytosol"/>
    <property type="evidence" value="ECO:0007669"/>
    <property type="project" value="TreeGrafter"/>
</dbReference>
<keyword evidence="8" id="KW-1185">Reference proteome</keyword>
<dbReference type="GO" id="GO:0003684">
    <property type="term" value="F:damaged DNA binding"/>
    <property type="evidence" value="ECO:0007669"/>
    <property type="project" value="InterPro"/>
</dbReference>
<dbReference type="Gene3D" id="3.40.1170.60">
    <property type="match status" value="1"/>
</dbReference>
<dbReference type="Gene3D" id="3.30.70.270">
    <property type="match status" value="1"/>
</dbReference>
<dbReference type="PANTHER" id="PTHR11076">
    <property type="entry name" value="DNA REPAIR POLYMERASE UMUC / TRANSFERASE FAMILY MEMBER"/>
    <property type="match status" value="1"/>
</dbReference>
<evidence type="ECO:0000256" key="5">
    <source>
        <dbReference type="ARBA" id="ARBA00023236"/>
    </source>
</evidence>
<keyword evidence="2" id="KW-0227">DNA damage</keyword>
<evidence type="ECO:0000256" key="1">
    <source>
        <dbReference type="ARBA" id="ARBA00010945"/>
    </source>
</evidence>
<dbReference type="Pfam" id="PF13438">
    <property type="entry name" value="DUF4113"/>
    <property type="match status" value="1"/>
</dbReference>
<evidence type="ECO:0000256" key="3">
    <source>
        <dbReference type="ARBA" id="ARBA00023199"/>
    </source>
</evidence>
<dbReference type="STRING" id="354355.SAMN05660816_01496"/>
<protein>
    <submittedName>
        <fullName evidence="7">SOS mutagenesis and repair protein UmuC</fullName>
    </submittedName>
</protein>
<keyword evidence="4" id="KW-0234">DNA repair</keyword>
<dbReference type="InterPro" id="IPR017961">
    <property type="entry name" value="DNA_pol_Y-fam_little_finger"/>
</dbReference>
<dbReference type="PANTHER" id="PTHR11076:SF34">
    <property type="entry name" value="PROTEIN UMUC"/>
    <property type="match status" value="1"/>
</dbReference>
<dbReference type="OrthoDB" id="9808813at2"/>
<comment type="caution">
    <text evidence="7">The sequence shown here is derived from an EMBL/GenBank/DDBJ whole genome shotgun (WGS) entry which is preliminary data.</text>
</comment>
<keyword evidence="5" id="KW-0742">SOS response</keyword>
<dbReference type="InterPro" id="IPR043502">
    <property type="entry name" value="DNA/RNA_pol_sf"/>
</dbReference>
<feature type="domain" description="UmuC" evidence="6">
    <location>
        <begin position="2"/>
        <end position="186"/>
    </location>
</feature>
<organism evidence="7 8">
    <name type="scientific">Niastella yeongjuensis</name>
    <dbReference type="NCBI Taxonomy" id="354355"/>
    <lineage>
        <taxon>Bacteria</taxon>
        <taxon>Pseudomonadati</taxon>
        <taxon>Bacteroidota</taxon>
        <taxon>Chitinophagia</taxon>
        <taxon>Chitinophagales</taxon>
        <taxon>Chitinophagaceae</taxon>
        <taxon>Niastella</taxon>
    </lineage>
</organism>
<dbReference type="RefSeq" id="WP_081201384.1">
    <property type="nucleotide sequence ID" value="NZ_FOCZ01000002.1"/>
</dbReference>
<name>A0A1V9EMD4_9BACT</name>
<dbReference type="InterPro" id="IPR036775">
    <property type="entry name" value="DNA_pol_Y-fam_lit_finger_sf"/>
</dbReference>
<evidence type="ECO:0000256" key="2">
    <source>
        <dbReference type="ARBA" id="ARBA00022763"/>
    </source>
</evidence>
<evidence type="ECO:0000313" key="8">
    <source>
        <dbReference type="Proteomes" id="UP000192610"/>
    </source>
</evidence>
<dbReference type="InterPro" id="IPR050116">
    <property type="entry name" value="DNA_polymerase-Y"/>
</dbReference>
<evidence type="ECO:0000256" key="4">
    <source>
        <dbReference type="ARBA" id="ARBA00023204"/>
    </source>
</evidence>
<keyword evidence="3" id="KW-0741">SOS mutagenesis</keyword>
<dbReference type="Gene3D" id="1.10.150.20">
    <property type="entry name" value="5' to 3' exonuclease, C-terminal subdomain"/>
    <property type="match status" value="1"/>
</dbReference>
<sequence length="420" mass="47767">MIALVDCNNFYASCERLFQPRLQNRPLVVLSNNDGCVIARSDEAKALGIEMGAPSFLIESILQQHNVSVFSSNYTLYGDLSDRVMTTLSQFSDQLEVYSIDEAFLNLSSFRHHNLTDYAQIIRSTVLQHTGIPVSIGIAPSKTLAKMANRLVKKRNKRLGVYCIDTMEKMQFTLQNTPVNDIWGIGSQYTKLLTRNGFITAWDLSRAPEEWVRKNLSVTGQRMYHELKGISCIPFEEMPPKKKMVCVARGFGKVLNDKNEVMEALANFTSMVAAKLRSEQLMTNTIQIFVQTNAHRANEPQYFRSLSIRLPVATNSTNELIAHARQGFETIYRPGYNYSKTGCTAMELVPATEVQRNIFDTENRARNSQLMQVLDKVNRSFGKNTVRFALQGFSARWKLRQLKLSPCYTTRIEEVLTIKI</sequence>
<dbReference type="Pfam" id="PF11799">
    <property type="entry name" value="IMS_C"/>
    <property type="match status" value="1"/>
</dbReference>
<dbReference type="SUPFAM" id="SSF56672">
    <property type="entry name" value="DNA/RNA polymerases"/>
    <property type="match status" value="1"/>
</dbReference>
<dbReference type="Pfam" id="PF00817">
    <property type="entry name" value="IMS"/>
    <property type="match status" value="1"/>
</dbReference>
<dbReference type="InterPro" id="IPR001126">
    <property type="entry name" value="UmuC"/>
</dbReference>
<dbReference type="AlphaFoldDB" id="A0A1V9EMD4"/>